<evidence type="ECO:0000313" key="6">
    <source>
        <dbReference type="Proteomes" id="UP000245768"/>
    </source>
</evidence>
<organism evidence="5 6">
    <name type="scientific">Acaromyces ingoldii</name>
    <dbReference type="NCBI Taxonomy" id="215250"/>
    <lineage>
        <taxon>Eukaryota</taxon>
        <taxon>Fungi</taxon>
        <taxon>Dikarya</taxon>
        <taxon>Basidiomycota</taxon>
        <taxon>Ustilaginomycotina</taxon>
        <taxon>Exobasidiomycetes</taxon>
        <taxon>Exobasidiales</taxon>
        <taxon>Cryptobasidiaceae</taxon>
        <taxon>Acaromyces</taxon>
    </lineage>
</organism>
<dbReference type="STRING" id="215250.A0A316YJZ0"/>
<dbReference type="FunFam" id="1.10.510.10:FF:000947">
    <property type="entry name" value="serine/threonine-protein kinase OSR1"/>
    <property type="match status" value="1"/>
</dbReference>
<keyword evidence="5" id="KW-0808">Transferase</keyword>
<keyword evidence="5" id="KW-0418">Kinase</keyword>
<dbReference type="EMBL" id="KZ819637">
    <property type="protein sequence ID" value="PWN89124.1"/>
    <property type="molecule type" value="Genomic_DNA"/>
</dbReference>
<accession>A0A316YJZ0</accession>
<dbReference type="Gene3D" id="1.10.510.10">
    <property type="entry name" value="Transferase(Phosphotransferase) domain 1"/>
    <property type="match status" value="1"/>
</dbReference>
<dbReference type="InterPro" id="IPR011009">
    <property type="entry name" value="Kinase-like_dom_sf"/>
</dbReference>
<keyword evidence="6" id="KW-1185">Reference proteome</keyword>
<proteinExistence type="inferred from homology"/>
<feature type="compositionally biased region" description="Gly residues" evidence="3">
    <location>
        <begin position="44"/>
        <end position="54"/>
    </location>
</feature>
<feature type="binding site" evidence="2">
    <location>
        <position position="112"/>
    </location>
    <ligand>
        <name>ATP</name>
        <dbReference type="ChEBI" id="CHEBI:30616"/>
    </ligand>
</feature>
<reference evidence="5 6" key="1">
    <citation type="journal article" date="2018" name="Mol. Biol. Evol.">
        <title>Broad Genomic Sampling Reveals a Smut Pathogenic Ancestry of the Fungal Clade Ustilaginomycotina.</title>
        <authorList>
            <person name="Kijpornyongpan T."/>
            <person name="Mondo S.J."/>
            <person name="Barry K."/>
            <person name="Sandor L."/>
            <person name="Lee J."/>
            <person name="Lipzen A."/>
            <person name="Pangilinan J."/>
            <person name="LaButti K."/>
            <person name="Hainaut M."/>
            <person name="Henrissat B."/>
            <person name="Grigoriev I.V."/>
            <person name="Spatafora J.W."/>
            <person name="Aime M.C."/>
        </authorList>
    </citation>
    <scope>NUCLEOTIDE SEQUENCE [LARGE SCALE GENOMIC DNA]</scope>
    <source>
        <strain evidence="5 6">MCA 4198</strain>
    </source>
</reference>
<feature type="region of interest" description="Disordered" evidence="3">
    <location>
        <begin position="1"/>
        <end position="72"/>
    </location>
</feature>
<dbReference type="Pfam" id="PF00069">
    <property type="entry name" value="Pkinase"/>
    <property type="match status" value="1"/>
</dbReference>
<dbReference type="GO" id="GO:0043539">
    <property type="term" value="F:protein serine/threonine kinase activator activity"/>
    <property type="evidence" value="ECO:0007669"/>
    <property type="project" value="InterPro"/>
</dbReference>
<evidence type="ECO:0000256" key="2">
    <source>
        <dbReference type="PROSITE-ProRule" id="PRU10141"/>
    </source>
</evidence>
<dbReference type="PANTHER" id="PTHR48014">
    <property type="entry name" value="SERINE/THREONINE-PROTEIN KINASE FRAY2"/>
    <property type="match status" value="1"/>
</dbReference>
<name>A0A316YJZ0_9BASI</name>
<evidence type="ECO:0000256" key="3">
    <source>
        <dbReference type="SAM" id="MobiDB-lite"/>
    </source>
</evidence>
<comment type="similarity">
    <text evidence="1">Belongs to the protein kinase superfamily. STE Ser/Thr protein kinase family. STE20 subfamily.</text>
</comment>
<dbReference type="InParanoid" id="A0A316YJZ0"/>
<dbReference type="InterPro" id="IPR047173">
    <property type="entry name" value="STRAD_A/B-like"/>
</dbReference>
<dbReference type="PANTHER" id="PTHR48014:SF21">
    <property type="entry name" value="SERINE_THREONINE-PROTEIN KINASE FRAY2"/>
    <property type="match status" value="1"/>
</dbReference>
<keyword evidence="2" id="KW-0067">ATP-binding</keyword>
<evidence type="ECO:0000256" key="1">
    <source>
        <dbReference type="ARBA" id="ARBA00008874"/>
    </source>
</evidence>
<dbReference type="SMART" id="SM00220">
    <property type="entry name" value="S_TKc"/>
    <property type="match status" value="1"/>
</dbReference>
<keyword evidence="2" id="KW-0547">Nucleotide-binding</keyword>
<gene>
    <name evidence="5" type="ORF">FA10DRAFT_232038</name>
</gene>
<feature type="non-terminal residue" evidence="5">
    <location>
        <position position="376"/>
    </location>
</feature>
<dbReference type="OrthoDB" id="248923at2759"/>
<dbReference type="PROSITE" id="PS00107">
    <property type="entry name" value="PROTEIN_KINASE_ATP"/>
    <property type="match status" value="1"/>
</dbReference>
<dbReference type="RefSeq" id="XP_025376322.1">
    <property type="nucleotide sequence ID" value="XM_025518885.1"/>
</dbReference>
<feature type="compositionally biased region" description="Gly residues" evidence="3">
    <location>
        <begin position="1"/>
        <end position="17"/>
    </location>
</feature>
<feature type="compositionally biased region" description="Low complexity" evidence="3">
    <location>
        <begin position="18"/>
        <end position="43"/>
    </location>
</feature>
<dbReference type="PROSITE" id="PS50011">
    <property type="entry name" value="PROTEIN_KINASE_DOM"/>
    <property type="match status" value="1"/>
</dbReference>
<dbReference type="InterPro" id="IPR000719">
    <property type="entry name" value="Prot_kinase_dom"/>
</dbReference>
<dbReference type="Proteomes" id="UP000245768">
    <property type="component" value="Unassembled WGS sequence"/>
</dbReference>
<dbReference type="GO" id="GO:0004672">
    <property type="term" value="F:protein kinase activity"/>
    <property type="evidence" value="ECO:0007669"/>
    <property type="project" value="InterPro"/>
</dbReference>
<feature type="domain" description="Protein kinase" evidence="4">
    <location>
        <begin position="82"/>
        <end position="344"/>
    </location>
</feature>
<dbReference type="SUPFAM" id="SSF56112">
    <property type="entry name" value="Protein kinase-like (PK-like)"/>
    <property type="match status" value="1"/>
</dbReference>
<dbReference type="InterPro" id="IPR017441">
    <property type="entry name" value="Protein_kinase_ATP_BS"/>
</dbReference>
<dbReference type="GeneID" id="37040801"/>
<evidence type="ECO:0000313" key="5">
    <source>
        <dbReference type="EMBL" id="PWN89124.1"/>
    </source>
</evidence>
<sequence>MGGLALGDRGGSAGGSGSPRLLGSGAPASVDKSPSSSSAALGLRLGGGGGGNSGGSSSEHQQRHIGSVPDDWPMYSSQPDDYVIGPSIGFGASSTVYQASFRPLNGRACAVKVIDLEAFGRDTDELRRETQLMSLSKHPNVLRVRGCWVEGSKLHIATRLMSSGSMLDIMRFGWSDGFDEIVIATVLRQALEGLNYLHINGWLHRDLKAANMLVDDDGTVLLGDFGVGKENIDEGWAEGKRKSFVGTPCWMAPEVVERKGYGTKADIWSFGITALELTQGRAPYSRLPPVKVLMKTLQEDPPTLDRTGGAHKYSKVFDDFARLCLQKDPTKRPSAEKLLQHGFFRQAKNKKHLVSTVLAGLPPLAERQERRRAMSI</sequence>
<protein>
    <submittedName>
        <fullName evidence="5">Kinase-like protein</fullName>
    </submittedName>
</protein>
<dbReference type="AlphaFoldDB" id="A0A316YJZ0"/>
<dbReference type="GO" id="GO:0005524">
    <property type="term" value="F:ATP binding"/>
    <property type="evidence" value="ECO:0007669"/>
    <property type="project" value="UniProtKB-UniRule"/>
</dbReference>
<dbReference type="Gene3D" id="3.30.200.20">
    <property type="entry name" value="Phosphorylase Kinase, domain 1"/>
    <property type="match status" value="1"/>
</dbReference>
<evidence type="ECO:0000259" key="4">
    <source>
        <dbReference type="PROSITE" id="PS50011"/>
    </source>
</evidence>